<evidence type="ECO:0000313" key="1">
    <source>
        <dbReference type="EMBL" id="CAL1239849.1"/>
    </source>
</evidence>
<gene>
    <name evidence="1" type="ORF">MECH1_V1_1073</name>
</gene>
<sequence>MQQVQNHILIISQLGSQFSRFKSFYRCVENRAYLLVEMASC</sequence>
<dbReference type="EMBL" id="OZ026884">
    <property type="protein sequence ID" value="CAL1239849.1"/>
    <property type="molecule type" value="Genomic_DNA"/>
</dbReference>
<proteinExistence type="predicted"/>
<accession>A0ABM9NGX4</accession>
<name>A0ABM9NGX4_9GAMM</name>
<reference evidence="1 2" key="1">
    <citation type="submission" date="2024-04" db="EMBL/GenBank/DDBJ databases">
        <authorList>
            <person name="Cremers G."/>
        </authorList>
    </citation>
    <scope>NUCLEOTIDE SEQUENCE [LARGE SCALE GENOMIC DNA]</scope>
    <source>
        <strain evidence="1">MeCH1-AG</strain>
    </source>
</reference>
<protein>
    <submittedName>
        <fullName evidence="1">Uncharacterized protein</fullName>
    </submittedName>
</protein>
<organism evidence="1 2">
    <name type="scientific">Candidatus Methylocalor cossyra</name>
    <dbReference type="NCBI Taxonomy" id="3108543"/>
    <lineage>
        <taxon>Bacteria</taxon>
        <taxon>Pseudomonadati</taxon>
        <taxon>Pseudomonadota</taxon>
        <taxon>Gammaproteobacteria</taxon>
        <taxon>Methylococcales</taxon>
        <taxon>Methylococcaceae</taxon>
        <taxon>Candidatus Methylocalor</taxon>
    </lineage>
</organism>
<keyword evidence="2" id="KW-1185">Reference proteome</keyword>
<dbReference type="Proteomes" id="UP001497493">
    <property type="component" value="Chromosome"/>
</dbReference>
<evidence type="ECO:0000313" key="2">
    <source>
        <dbReference type="Proteomes" id="UP001497493"/>
    </source>
</evidence>